<dbReference type="PANTHER" id="PTHR10169">
    <property type="entry name" value="DNA TOPOISOMERASE/GYRASE"/>
    <property type="match status" value="1"/>
</dbReference>
<protein>
    <recommendedName>
        <fullName evidence="4">DNA topoisomerase (ATP-hydrolyzing)</fullName>
        <ecNumber evidence="4">5.6.2.2</ecNumber>
    </recommendedName>
</protein>
<dbReference type="InterPro" id="IPR020568">
    <property type="entry name" value="Ribosomal_Su5_D2-typ_SF"/>
</dbReference>
<dbReference type="InterPro" id="IPR014721">
    <property type="entry name" value="Ribsml_uS5_D2-typ_fold_subgr"/>
</dbReference>
<dbReference type="InterPro" id="IPR050634">
    <property type="entry name" value="DNA_Topoisomerase_II"/>
</dbReference>
<evidence type="ECO:0000256" key="5">
    <source>
        <dbReference type="ARBA" id="ARBA00023029"/>
    </source>
</evidence>
<feature type="region of interest" description="Disordered" evidence="8">
    <location>
        <begin position="358"/>
        <end position="382"/>
    </location>
</feature>
<comment type="cofactor">
    <cofactor evidence="2">
        <name>Mg(2+)</name>
        <dbReference type="ChEBI" id="CHEBI:18420"/>
    </cofactor>
</comment>
<dbReference type="InterPro" id="IPR013759">
    <property type="entry name" value="Topo_IIA_B_C"/>
</dbReference>
<dbReference type="Gene3D" id="3.40.50.670">
    <property type="match status" value="1"/>
</dbReference>
<dbReference type="PANTHER" id="PTHR10169:SF61">
    <property type="entry name" value="DNA TOPOISOMERASE 2-ALPHA"/>
    <property type="match status" value="1"/>
</dbReference>
<dbReference type="InterPro" id="IPR013757">
    <property type="entry name" value="Topo_IIA_A_a_sf"/>
</dbReference>
<comment type="caution">
    <text evidence="10">The sequence shown here is derived from an EMBL/GenBank/DDBJ whole genome shotgun (WGS) entry which is preliminary data.</text>
</comment>
<accession>A0ABV0RVG8</accession>
<evidence type="ECO:0000256" key="4">
    <source>
        <dbReference type="ARBA" id="ARBA00012895"/>
    </source>
</evidence>
<dbReference type="Proteomes" id="UP001434883">
    <property type="component" value="Unassembled WGS sequence"/>
</dbReference>
<comment type="similarity">
    <text evidence="3">Belongs to the type II topoisomerase family.</text>
</comment>
<comment type="catalytic activity">
    <reaction evidence="1">
        <text>ATP-dependent breakage, passage and rejoining of double-stranded DNA.</text>
        <dbReference type="EC" id="5.6.2.2"/>
    </reaction>
</comment>
<organism evidence="10 11">
    <name type="scientific">Xenoophorus captivus</name>
    <dbReference type="NCBI Taxonomy" id="1517983"/>
    <lineage>
        <taxon>Eukaryota</taxon>
        <taxon>Metazoa</taxon>
        <taxon>Chordata</taxon>
        <taxon>Craniata</taxon>
        <taxon>Vertebrata</taxon>
        <taxon>Euteleostomi</taxon>
        <taxon>Actinopterygii</taxon>
        <taxon>Neopterygii</taxon>
        <taxon>Teleostei</taxon>
        <taxon>Neoteleostei</taxon>
        <taxon>Acanthomorphata</taxon>
        <taxon>Ovalentaria</taxon>
        <taxon>Atherinomorphae</taxon>
        <taxon>Cyprinodontiformes</taxon>
        <taxon>Goodeidae</taxon>
        <taxon>Xenoophorus</taxon>
    </lineage>
</organism>
<evidence type="ECO:0000259" key="9">
    <source>
        <dbReference type="Pfam" id="PF16898"/>
    </source>
</evidence>
<sequence>MCFRRENNTIIVWNNGKGIPVAVMDMVQNFAISSVQGSLWRLLVKSRRRFSSRWEEGQVIIVCFIVFISKRKSAVLTSVLCFRQTWYDNMGRAGDSTIKPFEGEEYTCITFRPDLAKFNMSILDKDTVALMTRRAYDIAGSTKGVKVFFNSKRLPVTGFRSYVDMYVKDKVDELGSPLTVVHEVVNDRWEICLTMSEKGFQQVSFVNSIATTKLIYVTSSLAVTFIPPGLGTSTSQEAKEYFSDMQRHRIPFKYSGPKDDEAITLAFSKKKVDERKEWLTNFMNNRRQRREHNLPEENVLEPMLNGTEKVPPLITDYKEYHTDTTVRFLVKMTEEKLREAEAAGLHKVFKLQNPLTCNSMNEEELEDEEEEGTEKEDNSGPDYNYLLSMPMWFLTKEKKEELCRQRDAKVTKFHVVHDRIQ</sequence>
<gene>
    <name evidence="10" type="ORF">XENOCAPTIV_022269</name>
</gene>
<dbReference type="InterPro" id="IPR013760">
    <property type="entry name" value="Topo_IIA-like_dom_sf"/>
</dbReference>
<keyword evidence="5" id="KW-0799">Topoisomerase</keyword>
<feature type="compositionally biased region" description="Acidic residues" evidence="8">
    <location>
        <begin position="361"/>
        <end position="374"/>
    </location>
</feature>
<evidence type="ECO:0000313" key="11">
    <source>
        <dbReference type="Proteomes" id="UP001434883"/>
    </source>
</evidence>
<dbReference type="SUPFAM" id="SSF54211">
    <property type="entry name" value="Ribosomal protein S5 domain 2-like"/>
    <property type="match status" value="1"/>
</dbReference>
<evidence type="ECO:0000256" key="8">
    <source>
        <dbReference type="SAM" id="MobiDB-lite"/>
    </source>
</evidence>
<feature type="domain" description="C-terminal associated" evidence="9">
    <location>
        <begin position="229"/>
        <end position="287"/>
    </location>
</feature>
<dbReference type="Gene3D" id="3.30.230.10">
    <property type="match status" value="1"/>
</dbReference>
<dbReference type="PRINTS" id="PR00615">
    <property type="entry name" value="CCAATSUBUNTA"/>
</dbReference>
<keyword evidence="11" id="KW-1185">Reference proteome</keyword>
<evidence type="ECO:0000256" key="3">
    <source>
        <dbReference type="ARBA" id="ARBA00011080"/>
    </source>
</evidence>
<dbReference type="Gene3D" id="1.10.268.10">
    <property type="entry name" value="Topoisomerase, domain 3"/>
    <property type="match status" value="1"/>
</dbReference>
<keyword evidence="6" id="KW-0238">DNA-binding</keyword>
<dbReference type="EMBL" id="JAHRIN010059310">
    <property type="protein sequence ID" value="MEQ2211979.1"/>
    <property type="molecule type" value="Genomic_DNA"/>
</dbReference>
<dbReference type="InterPro" id="IPR001241">
    <property type="entry name" value="Topo_IIA"/>
</dbReference>
<dbReference type="InterPro" id="IPR036890">
    <property type="entry name" value="HATPase_C_sf"/>
</dbReference>
<dbReference type="SUPFAM" id="SSF55874">
    <property type="entry name" value="ATPase domain of HSP90 chaperone/DNA topoisomerase II/histidine kinase"/>
    <property type="match status" value="1"/>
</dbReference>
<dbReference type="Pfam" id="PF16898">
    <property type="entry name" value="TOPRIM_C"/>
    <property type="match status" value="1"/>
</dbReference>
<reference evidence="10 11" key="1">
    <citation type="submission" date="2021-06" db="EMBL/GenBank/DDBJ databases">
        <authorList>
            <person name="Palmer J.M."/>
        </authorList>
    </citation>
    <scope>NUCLEOTIDE SEQUENCE [LARGE SCALE GENOMIC DNA]</scope>
    <source>
        <strain evidence="10 11">XC_2019</strain>
        <tissue evidence="10">Muscle</tissue>
    </source>
</reference>
<evidence type="ECO:0000256" key="7">
    <source>
        <dbReference type="ARBA" id="ARBA00023235"/>
    </source>
</evidence>
<evidence type="ECO:0000256" key="1">
    <source>
        <dbReference type="ARBA" id="ARBA00000185"/>
    </source>
</evidence>
<dbReference type="SUPFAM" id="SSF56719">
    <property type="entry name" value="Type II DNA topoisomerase"/>
    <property type="match status" value="1"/>
</dbReference>
<name>A0ABV0RVG8_9TELE</name>
<evidence type="ECO:0000256" key="2">
    <source>
        <dbReference type="ARBA" id="ARBA00001946"/>
    </source>
</evidence>
<evidence type="ECO:0000313" key="10">
    <source>
        <dbReference type="EMBL" id="MEQ2211979.1"/>
    </source>
</evidence>
<evidence type="ECO:0000256" key="6">
    <source>
        <dbReference type="ARBA" id="ARBA00023125"/>
    </source>
</evidence>
<dbReference type="InterPro" id="IPR031660">
    <property type="entry name" value="TOPRIM_C"/>
</dbReference>
<keyword evidence="7" id="KW-0413">Isomerase</keyword>
<dbReference type="SMART" id="SM00433">
    <property type="entry name" value="TOP2c"/>
    <property type="match status" value="1"/>
</dbReference>
<dbReference type="Gene3D" id="3.30.565.10">
    <property type="entry name" value="Histidine kinase-like ATPase, C-terminal domain"/>
    <property type="match status" value="1"/>
</dbReference>
<dbReference type="EC" id="5.6.2.2" evidence="4"/>
<proteinExistence type="inferred from homology"/>